<evidence type="ECO:0000256" key="4">
    <source>
        <dbReference type="ARBA" id="ARBA00022691"/>
    </source>
</evidence>
<name>A0A926D9F3_9FIRM</name>
<keyword evidence="9" id="KW-1185">Reference proteome</keyword>
<dbReference type="InterPro" id="IPR050320">
    <property type="entry name" value="N5-glutamine_MTase"/>
</dbReference>
<dbReference type="InterPro" id="IPR019874">
    <property type="entry name" value="RF_methyltr_PrmC"/>
</dbReference>
<dbReference type="InterPro" id="IPR002052">
    <property type="entry name" value="DNA_methylase_N6_adenine_CS"/>
</dbReference>
<feature type="domain" description="Release factor glutamine methyltransferase N-terminal" evidence="7">
    <location>
        <begin position="8"/>
        <end position="77"/>
    </location>
</feature>
<dbReference type="GO" id="GO:0003676">
    <property type="term" value="F:nucleic acid binding"/>
    <property type="evidence" value="ECO:0007669"/>
    <property type="project" value="InterPro"/>
</dbReference>
<dbReference type="RefSeq" id="WP_249319423.1">
    <property type="nucleotide sequence ID" value="NZ_JACRSN010000008.1"/>
</dbReference>
<dbReference type="Proteomes" id="UP000651482">
    <property type="component" value="Unassembled WGS sequence"/>
</dbReference>
<keyword evidence="3 8" id="KW-0808">Transferase</keyword>
<evidence type="ECO:0000256" key="3">
    <source>
        <dbReference type="ARBA" id="ARBA00022679"/>
    </source>
</evidence>
<dbReference type="Pfam" id="PF17827">
    <property type="entry name" value="PrmC_N"/>
    <property type="match status" value="1"/>
</dbReference>
<sequence>MQHTLKELYLRGKRVLHEAGAADPAFEAICLMQETFGIDRAGLALRGAEAPAPEKVEHYERLLSRRADGMPLQYLLGEWEFLSLTLTVREGVLIPRPETEQLCETAAEFLLQTGKREVLDLCAGTGAVGLGVCTLVPEANVQCVEYYDAPYVCLLENIRRYPQWNVEAVRANVLAAPEGQFHPVDAVLSNPPYIASAVVPTLQREVLQEPAEALDGGADGLVFYRALARHWLPILRPAGLMAVEIGEEQGAAVALLFQNAGLKDVQVLPDASGHDRMVCGKKSSE</sequence>
<evidence type="ECO:0000313" key="9">
    <source>
        <dbReference type="Proteomes" id="UP000651482"/>
    </source>
</evidence>
<evidence type="ECO:0000256" key="2">
    <source>
        <dbReference type="ARBA" id="ARBA00022603"/>
    </source>
</evidence>
<feature type="domain" description="Methyltransferase small" evidence="6">
    <location>
        <begin position="111"/>
        <end position="217"/>
    </location>
</feature>
<keyword evidence="2 8" id="KW-0489">Methyltransferase</keyword>
<protein>
    <recommendedName>
        <fullName evidence="1">peptide chain release factor N(5)-glutamine methyltransferase</fullName>
        <ecNumber evidence="1">2.1.1.297</ecNumber>
    </recommendedName>
</protein>
<keyword evidence="4" id="KW-0949">S-adenosyl-L-methionine</keyword>
<evidence type="ECO:0000313" key="8">
    <source>
        <dbReference type="EMBL" id="MBC8533772.1"/>
    </source>
</evidence>
<dbReference type="InterPro" id="IPR040758">
    <property type="entry name" value="PrmC_N"/>
</dbReference>
<dbReference type="PROSITE" id="PS00092">
    <property type="entry name" value="N6_MTASE"/>
    <property type="match status" value="1"/>
</dbReference>
<dbReference type="NCBIfam" id="TIGR03534">
    <property type="entry name" value="RF_mod_PrmC"/>
    <property type="match status" value="1"/>
</dbReference>
<dbReference type="SUPFAM" id="SSF53335">
    <property type="entry name" value="S-adenosyl-L-methionine-dependent methyltransferases"/>
    <property type="match status" value="1"/>
</dbReference>
<evidence type="ECO:0000259" key="7">
    <source>
        <dbReference type="Pfam" id="PF17827"/>
    </source>
</evidence>
<comment type="caution">
    <text evidence="8">The sequence shown here is derived from an EMBL/GenBank/DDBJ whole genome shotgun (WGS) entry which is preliminary data.</text>
</comment>
<dbReference type="AlphaFoldDB" id="A0A926D9F3"/>
<dbReference type="GO" id="GO:0032259">
    <property type="term" value="P:methylation"/>
    <property type="evidence" value="ECO:0007669"/>
    <property type="project" value="UniProtKB-KW"/>
</dbReference>
<dbReference type="Gene3D" id="1.10.8.10">
    <property type="entry name" value="DNA helicase RuvA subunit, C-terminal domain"/>
    <property type="match status" value="1"/>
</dbReference>
<proteinExistence type="predicted"/>
<dbReference type="InterPro" id="IPR007848">
    <property type="entry name" value="Small_mtfrase_dom"/>
</dbReference>
<evidence type="ECO:0000259" key="6">
    <source>
        <dbReference type="Pfam" id="PF05175"/>
    </source>
</evidence>
<dbReference type="EMBL" id="JACRSN010000008">
    <property type="protein sequence ID" value="MBC8533772.1"/>
    <property type="molecule type" value="Genomic_DNA"/>
</dbReference>
<dbReference type="EC" id="2.1.1.297" evidence="1"/>
<dbReference type="PANTHER" id="PTHR18895:SF74">
    <property type="entry name" value="MTRF1L RELEASE FACTOR GLUTAMINE METHYLTRANSFERASE"/>
    <property type="match status" value="1"/>
</dbReference>
<evidence type="ECO:0000256" key="5">
    <source>
        <dbReference type="ARBA" id="ARBA00048391"/>
    </source>
</evidence>
<organism evidence="8 9">
    <name type="scientific">Yeguia hominis</name>
    <dbReference type="NCBI Taxonomy" id="2763662"/>
    <lineage>
        <taxon>Bacteria</taxon>
        <taxon>Bacillati</taxon>
        <taxon>Bacillota</taxon>
        <taxon>Clostridia</taxon>
        <taxon>Eubacteriales</taxon>
        <taxon>Yeguiaceae</taxon>
        <taxon>Yeguia</taxon>
    </lineage>
</organism>
<dbReference type="Gene3D" id="3.40.50.150">
    <property type="entry name" value="Vaccinia Virus protein VP39"/>
    <property type="match status" value="1"/>
</dbReference>
<dbReference type="GO" id="GO:0102559">
    <property type="term" value="F:peptide chain release factor N(5)-glutamine methyltransferase activity"/>
    <property type="evidence" value="ECO:0007669"/>
    <property type="project" value="UniProtKB-EC"/>
</dbReference>
<dbReference type="Pfam" id="PF05175">
    <property type="entry name" value="MTS"/>
    <property type="match status" value="1"/>
</dbReference>
<dbReference type="PANTHER" id="PTHR18895">
    <property type="entry name" value="HEMK METHYLTRANSFERASE"/>
    <property type="match status" value="1"/>
</dbReference>
<dbReference type="CDD" id="cd02440">
    <property type="entry name" value="AdoMet_MTases"/>
    <property type="match status" value="1"/>
</dbReference>
<dbReference type="InterPro" id="IPR004556">
    <property type="entry name" value="HemK-like"/>
</dbReference>
<dbReference type="NCBIfam" id="TIGR00536">
    <property type="entry name" value="hemK_fam"/>
    <property type="match status" value="1"/>
</dbReference>
<dbReference type="InterPro" id="IPR029063">
    <property type="entry name" value="SAM-dependent_MTases_sf"/>
</dbReference>
<accession>A0A926D9F3</accession>
<reference evidence="8" key="1">
    <citation type="submission" date="2020-08" db="EMBL/GenBank/DDBJ databases">
        <title>Genome public.</title>
        <authorList>
            <person name="Liu C."/>
            <person name="Sun Q."/>
        </authorList>
    </citation>
    <scope>NUCLEOTIDE SEQUENCE</scope>
    <source>
        <strain evidence="8">NSJ-40</strain>
    </source>
</reference>
<comment type="catalytic activity">
    <reaction evidence="5">
        <text>L-glutaminyl-[peptide chain release factor] + S-adenosyl-L-methionine = N(5)-methyl-L-glutaminyl-[peptide chain release factor] + S-adenosyl-L-homocysteine + H(+)</text>
        <dbReference type="Rhea" id="RHEA:42896"/>
        <dbReference type="Rhea" id="RHEA-COMP:10271"/>
        <dbReference type="Rhea" id="RHEA-COMP:10272"/>
        <dbReference type="ChEBI" id="CHEBI:15378"/>
        <dbReference type="ChEBI" id="CHEBI:30011"/>
        <dbReference type="ChEBI" id="CHEBI:57856"/>
        <dbReference type="ChEBI" id="CHEBI:59789"/>
        <dbReference type="ChEBI" id="CHEBI:61891"/>
        <dbReference type="EC" id="2.1.1.297"/>
    </reaction>
</comment>
<gene>
    <name evidence="8" type="primary">prmC</name>
    <name evidence="8" type="ORF">IAG03_07090</name>
</gene>
<evidence type="ECO:0000256" key="1">
    <source>
        <dbReference type="ARBA" id="ARBA00012771"/>
    </source>
</evidence>